<gene>
    <name evidence="13" type="ORF">HPB52_016711</name>
</gene>
<dbReference type="Gene3D" id="2.40.10.10">
    <property type="entry name" value="Trypsin-like serine proteases"/>
    <property type="match status" value="2"/>
</dbReference>
<evidence type="ECO:0000259" key="11">
    <source>
        <dbReference type="PROSITE" id="PS50240"/>
    </source>
</evidence>
<evidence type="ECO:0000256" key="3">
    <source>
        <dbReference type="ARBA" id="ARBA00022729"/>
    </source>
</evidence>
<dbReference type="CDD" id="cd00041">
    <property type="entry name" value="CUB"/>
    <property type="match status" value="3"/>
</dbReference>
<comment type="caution">
    <text evidence="8">Lacks conserved residue(s) required for the propagation of feature annotation.</text>
</comment>
<keyword evidence="14" id="KW-1185">Reference proteome</keyword>
<evidence type="ECO:0000256" key="7">
    <source>
        <dbReference type="ARBA" id="ARBA00023157"/>
    </source>
</evidence>
<dbReference type="InterPro" id="IPR013783">
    <property type="entry name" value="Ig-like_fold"/>
</dbReference>
<dbReference type="FunFam" id="2.40.10.10:FF:000006">
    <property type="entry name" value="Serine proteinase stubble"/>
    <property type="match status" value="1"/>
</dbReference>
<dbReference type="CDD" id="cd00190">
    <property type="entry name" value="Tryp_SPc"/>
    <property type="match status" value="1"/>
</dbReference>
<dbReference type="Pfam" id="PF00431">
    <property type="entry name" value="CUB"/>
    <property type="match status" value="3"/>
</dbReference>
<dbReference type="PANTHER" id="PTHR24255">
    <property type="entry name" value="COMPLEMENT COMPONENT 1, S SUBCOMPONENT-RELATED"/>
    <property type="match status" value="1"/>
</dbReference>
<comment type="caution">
    <text evidence="13">The sequence shown here is derived from an EMBL/GenBank/DDBJ whole genome shotgun (WGS) entry which is preliminary data.</text>
</comment>
<dbReference type="FunFam" id="2.60.120.290:FF:000013">
    <property type="entry name" value="Membrane frizzled-related protein"/>
    <property type="match status" value="1"/>
</dbReference>
<dbReference type="InterPro" id="IPR018114">
    <property type="entry name" value="TRYPSIN_HIS"/>
</dbReference>
<dbReference type="SUPFAM" id="SSF50494">
    <property type="entry name" value="Trypsin-like serine proteases"/>
    <property type="match status" value="1"/>
</dbReference>
<evidence type="ECO:0000256" key="9">
    <source>
        <dbReference type="RuleBase" id="RU363034"/>
    </source>
</evidence>
<dbReference type="FunFam" id="2.60.120.290:FF:000005">
    <property type="entry name" value="Procollagen C-endopeptidase enhancer 1"/>
    <property type="match status" value="1"/>
</dbReference>
<evidence type="ECO:0000256" key="5">
    <source>
        <dbReference type="ARBA" id="ARBA00022801"/>
    </source>
</evidence>
<dbReference type="OrthoDB" id="546450at2759"/>
<evidence type="ECO:0000256" key="6">
    <source>
        <dbReference type="ARBA" id="ARBA00022825"/>
    </source>
</evidence>
<feature type="domain" description="CUB" evidence="10">
    <location>
        <begin position="232"/>
        <end position="344"/>
    </location>
</feature>
<keyword evidence="7" id="KW-1015">Disulfide bond</keyword>
<dbReference type="Pfam" id="PF00089">
    <property type="entry name" value="Trypsin"/>
    <property type="match status" value="1"/>
</dbReference>
<dbReference type="Proteomes" id="UP000821837">
    <property type="component" value="Unassembled WGS sequence"/>
</dbReference>
<evidence type="ECO:0000313" key="14">
    <source>
        <dbReference type="Proteomes" id="UP000821837"/>
    </source>
</evidence>
<dbReference type="Gene3D" id="2.60.120.290">
    <property type="entry name" value="Spermadhesin, CUB domain"/>
    <property type="match status" value="3"/>
</dbReference>
<dbReference type="PROSITE" id="PS50835">
    <property type="entry name" value="IG_LIKE"/>
    <property type="match status" value="2"/>
</dbReference>
<dbReference type="InterPro" id="IPR001314">
    <property type="entry name" value="Peptidase_S1A"/>
</dbReference>
<dbReference type="InterPro" id="IPR003598">
    <property type="entry name" value="Ig_sub2"/>
</dbReference>
<dbReference type="InterPro" id="IPR007110">
    <property type="entry name" value="Ig-like_dom"/>
</dbReference>
<dbReference type="InterPro" id="IPR000859">
    <property type="entry name" value="CUB_dom"/>
</dbReference>
<dbReference type="InterPro" id="IPR009003">
    <property type="entry name" value="Peptidase_S1_PA"/>
</dbReference>
<dbReference type="InterPro" id="IPR043504">
    <property type="entry name" value="Peptidase_S1_PA_chymotrypsin"/>
</dbReference>
<dbReference type="PROSITE" id="PS01180">
    <property type="entry name" value="CUB"/>
    <property type="match status" value="3"/>
</dbReference>
<organism evidence="13 14">
    <name type="scientific">Rhipicephalus sanguineus</name>
    <name type="common">Brown dog tick</name>
    <name type="synonym">Ixodes sanguineus</name>
    <dbReference type="NCBI Taxonomy" id="34632"/>
    <lineage>
        <taxon>Eukaryota</taxon>
        <taxon>Metazoa</taxon>
        <taxon>Ecdysozoa</taxon>
        <taxon>Arthropoda</taxon>
        <taxon>Chelicerata</taxon>
        <taxon>Arachnida</taxon>
        <taxon>Acari</taxon>
        <taxon>Parasitiformes</taxon>
        <taxon>Ixodida</taxon>
        <taxon>Ixodoidea</taxon>
        <taxon>Ixodidae</taxon>
        <taxon>Rhipicephalinae</taxon>
        <taxon>Rhipicephalus</taxon>
        <taxon>Rhipicephalus</taxon>
    </lineage>
</organism>
<dbReference type="InterPro" id="IPR001254">
    <property type="entry name" value="Trypsin_dom"/>
</dbReference>
<keyword evidence="1" id="KW-0768">Sushi</keyword>
<keyword evidence="4" id="KW-0677">Repeat</keyword>
<dbReference type="SUPFAM" id="SSF48726">
    <property type="entry name" value="Immunoglobulin"/>
    <property type="match status" value="2"/>
</dbReference>
<evidence type="ECO:0000256" key="4">
    <source>
        <dbReference type="ARBA" id="ARBA00022737"/>
    </source>
</evidence>
<dbReference type="SMART" id="SM00408">
    <property type="entry name" value="IGc2"/>
    <property type="match status" value="2"/>
</dbReference>
<dbReference type="Gene3D" id="2.60.40.10">
    <property type="entry name" value="Immunoglobulins"/>
    <property type="match status" value="2"/>
</dbReference>
<dbReference type="PROSITE" id="PS50240">
    <property type="entry name" value="TRYPSIN_DOM"/>
    <property type="match status" value="1"/>
</dbReference>
<feature type="domain" description="CUB" evidence="10">
    <location>
        <begin position="111"/>
        <end position="221"/>
    </location>
</feature>
<dbReference type="Pfam" id="PF13927">
    <property type="entry name" value="Ig_3"/>
    <property type="match status" value="1"/>
</dbReference>
<dbReference type="SMART" id="SM00409">
    <property type="entry name" value="IG"/>
    <property type="match status" value="2"/>
</dbReference>
<evidence type="ECO:0000259" key="12">
    <source>
        <dbReference type="PROSITE" id="PS50835"/>
    </source>
</evidence>
<keyword evidence="6 9" id="KW-0720">Serine protease</keyword>
<dbReference type="InterPro" id="IPR033116">
    <property type="entry name" value="TRYPSIN_SER"/>
</dbReference>
<feature type="domain" description="Peptidase S1" evidence="11">
    <location>
        <begin position="716"/>
        <end position="957"/>
    </location>
</feature>
<feature type="domain" description="Ig-like" evidence="12">
    <location>
        <begin position="588"/>
        <end position="685"/>
    </location>
</feature>
<dbReference type="EMBL" id="JABSTV010001253">
    <property type="protein sequence ID" value="KAH7944171.1"/>
    <property type="molecule type" value="Genomic_DNA"/>
</dbReference>
<dbReference type="InterPro" id="IPR003599">
    <property type="entry name" value="Ig_sub"/>
</dbReference>
<dbReference type="SUPFAM" id="SSF49854">
    <property type="entry name" value="Spermadhesin, CUB domain"/>
    <property type="match status" value="3"/>
</dbReference>
<dbReference type="PROSITE" id="PS00134">
    <property type="entry name" value="TRYPSIN_HIS"/>
    <property type="match status" value="1"/>
</dbReference>
<reference evidence="13" key="2">
    <citation type="submission" date="2021-09" db="EMBL/GenBank/DDBJ databases">
        <authorList>
            <person name="Jia N."/>
            <person name="Wang J."/>
            <person name="Shi W."/>
            <person name="Du L."/>
            <person name="Sun Y."/>
            <person name="Zhan W."/>
            <person name="Jiang J."/>
            <person name="Wang Q."/>
            <person name="Zhang B."/>
            <person name="Ji P."/>
            <person name="Sakyi L.B."/>
            <person name="Cui X."/>
            <person name="Yuan T."/>
            <person name="Jiang B."/>
            <person name="Yang W."/>
            <person name="Lam T.T.-Y."/>
            <person name="Chang Q."/>
            <person name="Ding S."/>
            <person name="Wang X."/>
            <person name="Zhu J."/>
            <person name="Ruan X."/>
            <person name="Zhao L."/>
            <person name="Wei J."/>
            <person name="Que T."/>
            <person name="Du C."/>
            <person name="Cheng J."/>
            <person name="Dai P."/>
            <person name="Han X."/>
            <person name="Huang E."/>
            <person name="Gao Y."/>
            <person name="Liu J."/>
            <person name="Shao H."/>
            <person name="Ye R."/>
            <person name="Li L."/>
            <person name="Wei W."/>
            <person name="Wang X."/>
            <person name="Wang C."/>
            <person name="Huo Q."/>
            <person name="Li W."/>
            <person name="Guo W."/>
            <person name="Chen H."/>
            <person name="Chen S."/>
            <person name="Zhou L."/>
            <person name="Zhou L."/>
            <person name="Ni X."/>
            <person name="Tian J."/>
            <person name="Zhou Y."/>
            <person name="Sheng Y."/>
            <person name="Liu T."/>
            <person name="Pan Y."/>
            <person name="Xia L."/>
            <person name="Li J."/>
            <person name="Zhao F."/>
            <person name="Cao W."/>
        </authorList>
    </citation>
    <scope>NUCLEOTIDE SEQUENCE</scope>
    <source>
        <strain evidence="13">Rsan-2018</strain>
        <tissue evidence="13">Larvae</tissue>
    </source>
</reference>
<feature type="domain" description="CUB" evidence="10">
    <location>
        <begin position="356"/>
        <end position="469"/>
    </location>
</feature>
<dbReference type="InterPro" id="IPR035914">
    <property type="entry name" value="Sperma_CUB_dom_sf"/>
</dbReference>
<dbReference type="SMART" id="SM00020">
    <property type="entry name" value="Tryp_SPc"/>
    <property type="match status" value="1"/>
</dbReference>
<evidence type="ECO:0000256" key="8">
    <source>
        <dbReference type="PROSITE-ProRule" id="PRU00059"/>
    </source>
</evidence>
<protein>
    <submittedName>
        <fullName evidence="13">Uncharacterized protein</fullName>
    </submittedName>
</protein>
<proteinExistence type="predicted"/>
<dbReference type="SMART" id="SM00042">
    <property type="entry name" value="CUB"/>
    <property type="match status" value="3"/>
</dbReference>
<dbReference type="GO" id="GO:0006508">
    <property type="term" value="P:proteolysis"/>
    <property type="evidence" value="ECO:0007669"/>
    <property type="project" value="UniProtKB-KW"/>
</dbReference>
<dbReference type="AlphaFoldDB" id="A0A9D4SSV6"/>
<dbReference type="InterPro" id="IPR036179">
    <property type="entry name" value="Ig-like_dom_sf"/>
</dbReference>
<sequence>MELEGAMSCASSTFDRLRDDDTVCGRRLKSETCGVESFDRDATSRKLRGRTTVGNPWFGRTVIFALAAVVLASQGTCLQLSIDPNSGSVRILRDRRASIPSSDSVREFRDCGGNLTALSRPARLYNPGYPKAYESNQLCRWVITADGDITLHFVNVEIEDSPGCEYDNIVVLIGPKQVPMGKMCGTITNRTIATNSTAVTVVFKSDESYEEKGFYLEFSADTGVAEISENACGDTLTAEEGNVTSPGYPFEYPDNSSCWSLINVEPGRVIVMRFKVIALEFDETCAFDYVEIFDGPTEDSPSFGRFCGDSQKRILRSTSSSVLVHFKSDDLLSNRGFLLQYESNSGGIKVSHDGGCAVASDAENGTVATPNYPNRYPASAHCLLDLEAPREAKVALRFVDFSLEPDANCTFDFVEIWDGYQDGWRSLGRLCGDKGEMKELVTSENRMRVKFYSDNFSEFRGFFANFYLVSATGKPEVEDAKTVILRKNSLVPARELIEEISPDETVAGDDQRILKCIPKVPGSKVKWVKNETVLNGTMPLPHLYLVSPSTLWIRRMHSDLAGSYTCLVSTEDREAMASTLVVMAGTKPRSKCNVFFRKSPKDQEIPHGETAIMHCTAQAPQRPSSDVKISWLRNGLPFPTSNRYRDLGNGLVYISDAMPKDSAVYTCVATDRRSNCTVQESALLRVLPRVNIEEICGIPFVGRPNMTKPHVEHGKIVGGMDSIKGAYPWQVMFWTDLRKAFCGGSLVNDQWVLTASHCFKRDEIRIDEVEVRLGKYDQTVVEPQQMVTKIADVHFHPNFNVNTFDNDIALVQLADRVTFTDFILPVCLGDSATIERDFFSSGDVQLGTVTGWGQLTESVNTLPRFLQEIRLPIIDHKTCQASTQYPVTRNMFCAGYKQEIVGDACKGDSGGPFVVQRKNRWYLIGIVSWGVGCGRKDHYGYYAKVSNYHSWIKEKILY</sequence>
<keyword evidence="5 9" id="KW-0378">Hydrolase</keyword>
<dbReference type="PROSITE" id="PS00135">
    <property type="entry name" value="TRYPSIN_SER"/>
    <property type="match status" value="1"/>
</dbReference>
<keyword evidence="2 9" id="KW-0645">Protease</keyword>
<evidence type="ECO:0000259" key="10">
    <source>
        <dbReference type="PROSITE" id="PS01180"/>
    </source>
</evidence>
<accession>A0A9D4SSV6</accession>
<evidence type="ECO:0000313" key="13">
    <source>
        <dbReference type="EMBL" id="KAH7944171.1"/>
    </source>
</evidence>
<name>A0A9D4SSV6_RHISA</name>
<reference evidence="13" key="1">
    <citation type="journal article" date="2020" name="Cell">
        <title>Large-Scale Comparative Analyses of Tick Genomes Elucidate Their Genetic Diversity and Vector Capacities.</title>
        <authorList>
            <consortium name="Tick Genome and Microbiome Consortium (TIGMIC)"/>
            <person name="Jia N."/>
            <person name="Wang J."/>
            <person name="Shi W."/>
            <person name="Du L."/>
            <person name="Sun Y."/>
            <person name="Zhan W."/>
            <person name="Jiang J.F."/>
            <person name="Wang Q."/>
            <person name="Zhang B."/>
            <person name="Ji P."/>
            <person name="Bell-Sakyi L."/>
            <person name="Cui X.M."/>
            <person name="Yuan T.T."/>
            <person name="Jiang B.G."/>
            <person name="Yang W.F."/>
            <person name="Lam T.T."/>
            <person name="Chang Q.C."/>
            <person name="Ding S.J."/>
            <person name="Wang X.J."/>
            <person name="Zhu J.G."/>
            <person name="Ruan X.D."/>
            <person name="Zhao L."/>
            <person name="Wei J.T."/>
            <person name="Ye R.Z."/>
            <person name="Que T.C."/>
            <person name="Du C.H."/>
            <person name="Zhou Y.H."/>
            <person name="Cheng J.X."/>
            <person name="Dai P.F."/>
            <person name="Guo W.B."/>
            <person name="Han X.H."/>
            <person name="Huang E.J."/>
            <person name="Li L.F."/>
            <person name="Wei W."/>
            <person name="Gao Y.C."/>
            <person name="Liu J.Z."/>
            <person name="Shao H.Z."/>
            <person name="Wang X."/>
            <person name="Wang C.C."/>
            <person name="Yang T.C."/>
            <person name="Huo Q.B."/>
            <person name="Li W."/>
            <person name="Chen H.Y."/>
            <person name="Chen S.E."/>
            <person name="Zhou L.G."/>
            <person name="Ni X.B."/>
            <person name="Tian J.H."/>
            <person name="Sheng Y."/>
            <person name="Liu T."/>
            <person name="Pan Y.S."/>
            <person name="Xia L.Y."/>
            <person name="Li J."/>
            <person name="Zhao F."/>
            <person name="Cao W.C."/>
        </authorList>
    </citation>
    <scope>NUCLEOTIDE SEQUENCE</scope>
    <source>
        <strain evidence="13">Rsan-2018</strain>
    </source>
</reference>
<dbReference type="GO" id="GO:0005615">
    <property type="term" value="C:extracellular space"/>
    <property type="evidence" value="ECO:0007669"/>
    <property type="project" value="TreeGrafter"/>
</dbReference>
<feature type="domain" description="Ig-like" evidence="12">
    <location>
        <begin position="492"/>
        <end position="577"/>
    </location>
</feature>
<dbReference type="GO" id="GO:0004252">
    <property type="term" value="F:serine-type endopeptidase activity"/>
    <property type="evidence" value="ECO:0007669"/>
    <property type="project" value="InterPro"/>
</dbReference>
<dbReference type="CDD" id="cd00096">
    <property type="entry name" value="Ig"/>
    <property type="match status" value="1"/>
</dbReference>
<dbReference type="PRINTS" id="PR00722">
    <property type="entry name" value="CHYMOTRYPSIN"/>
</dbReference>
<dbReference type="PANTHER" id="PTHR24255:SF38">
    <property type="entry name" value="MANNAN-BINDING LECTIN SERINE PROTEASE 1-LIKE"/>
    <property type="match status" value="1"/>
</dbReference>
<evidence type="ECO:0000256" key="1">
    <source>
        <dbReference type="ARBA" id="ARBA00022659"/>
    </source>
</evidence>
<evidence type="ECO:0000256" key="2">
    <source>
        <dbReference type="ARBA" id="ARBA00022670"/>
    </source>
</evidence>
<dbReference type="VEuPathDB" id="VectorBase:RSAN_028428"/>
<keyword evidence="3" id="KW-0732">Signal</keyword>